<dbReference type="Proteomes" id="UP000626092">
    <property type="component" value="Unassembled WGS sequence"/>
</dbReference>
<evidence type="ECO:0000256" key="4">
    <source>
        <dbReference type="ARBA" id="ARBA00022695"/>
    </source>
</evidence>
<dbReference type="GO" id="GO:0000428">
    <property type="term" value="C:DNA-directed RNA polymerase complex"/>
    <property type="evidence" value="ECO:0007669"/>
    <property type="project" value="UniProtKB-KW"/>
</dbReference>
<evidence type="ECO:0000313" key="7">
    <source>
        <dbReference type="Proteomes" id="UP000626092"/>
    </source>
</evidence>
<dbReference type="OrthoDB" id="1676432at2759"/>
<keyword evidence="4" id="KW-0548">Nucleotidyltransferase</keyword>
<keyword evidence="3" id="KW-0808">Transferase</keyword>
<dbReference type="Gene3D" id="6.20.50.80">
    <property type="match status" value="1"/>
</dbReference>
<gene>
    <name evidence="6" type="ORF">RHSIM_RhsimUnG0140000</name>
</gene>
<proteinExistence type="predicted"/>
<dbReference type="GO" id="GO:0006351">
    <property type="term" value="P:DNA-templated transcription"/>
    <property type="evidence" value="ECO:0007669"/>
    <property type="project" value="InterPro"/>
</dbReference>
<keyword evidence="7" id="KW-1185">Reference proteome</keyword>
<name>A0A834L2H7_RHOSS</name>
<keyword evidence="5" id="KW-0804">Transcription</keyword>
<accession>A0A834L2H7</accession>
<evidence type="ECO:0000256" key="2">
    <source>
        <dbReference type="ARBA" id="ARBA00022478"/>
    </source>
</evidence>
<evidence type="ECO:0000313" key="6">
    <source>
        <dbReference type="EMBL" id="KAF7113310.1"/>
    </source>
</evidence>
<reference evidence="6" key="1">
    <citation type="submission" date="2019-11" db="EMBL/GenBank/DDBJ databases">
        <authorList>
            <person name="Liu Y."/>
            <person name="Hou J."/>
            <person name="Li T.-Q."/>
            <person name="Guan C.-H."/>
            <person name="Wu X."/>
            <person name="Wu H.-Z."/>
            <person name="Ling F."/>
            <person name="Zhang R."/>
            <person name="Shi X.-G."/>
            <person name="Ren J.-P."/>
            <person name="Chen E.-F."/>
            <person name="Sun J.-M."/>
        </authorList>
    </citation>
    <scope>NUCLEOTIDE SEQUENCE</scope>
    <source>
        <strain evidence="6">Adult_tree_wgs_1</strain>
        <tissue evidence="6">Leaves</tissue>
    </source>
</reference>
<dbReference type="EC" id="2.7.7.6" evidence="1"/>
<evidence type="ECO:0000256" key="5">
    <source>
        <dbReference type="ARBA" id="ARBA00023163"/>
    </source>
</evidence>
<dbReference type="InterPro" id="IPR045867">
    <property type="entry name" value="DNA-dir_RpoC_beta_prime"/>
</dbReference>
<evidence type="ECO:0000256" key="3">
    <source>
        <dbReference type="ARBA" id="ARBA00022679"/>
    </source>
</evidence>
<dbReference type="PANTHER" id="PTHR19376">
    <property type="entry name" value="DNA-DIRECTED RNA POLYMERASE"/>
    <property type="match status" value="1"/>
</dbReference>
<dbReference type="EMBL" id="WJXA01000304">
    <property type="protein sequence ID" value="KAF7113310.1"/>
    <property type="molecule type" value="Genomic_DNA"/>
</dbReference>
<comment type="caution">
    <text evidence="6">The sequence shown here is derived from an EMBL/GenBank/DDBJ whole genome shotgun (WGS) entry which is preliminary data.</text>
</comment>
<dbReference type="GO" id="GO:0003899">
    <property type="term" value="F:DNA-directed RNA polymerase activity"/>
    <property type="evidence" value="ECO:0007669"/>
    <property type="project" value="UniProtKB-EC"/>
</dbReference>
<evidence type="ECO:0000256" key="1">
    <source>
        <dbReference type="ARBA" id="ARBA00012418"/>
    </source>
</evidence>
<dbReference type="PANTHER" id="PTHR19376:SF51">
    <property type="entry name" value="DNA-DIRECTED RNA POLYMERASE V SUBUNIT 1"/>
    <property type="match status" value="1"/>
</dbReference>
<keyword evidence="2" id="KW-0240">DNA-directed RNA polymerase</keyword>
<dbReference type="AlphaFoldDB" id="A0A834L2H7"/>
<protein>
    <recommendedName>
        <fullName evidence="1">DNA-directed RNA polymerase</fullName>
        <ecNumber evidence="1">2.7.7.6</ecNumber>
    </recommendedName>
</protein>
<organism evidence="6 7">
    <name type="scientific">Rhododendron simsii</name>
    <name type="common">Sims's rhododendron</name>
    <dbReference type="NCBI Taxonomy" id="118357"/>
    <lineage>
        <taxon>Eukaryota</taxon>
        <taxon>Viridiplantae</taxon>
        <taxon>Streptophyta</taxon>
        <taxon>Embryophyta</taxon>
        <taxon>Tracheophyta</taxon>
        <taxon>Spermatophyta</taxon>
        <taxon>Magnoliopsida</taxon>
        <taxon>eudicotyledons</taxon>
        <taxon>Gunneridae</taxon>
        <taxon>Pentapetalae</taxon>
        <taxon>asterids</taxon>
        <taxon>Ericales</taxon>
        <taxon>Ericaceae</taxon>
        <taxon>Ericoideae</taxon>
        <taxon>Rhodoreae</taxon>
        <taxon>Rhododendron</taxon>
    </lineage>
</organism>
<sequence>MDVLHAALYEQEIAHSISAREVIVCSSRGLTKPSTLLNAILRDVVICYDGTVRNVCNNSIIQFEYETKLGAKNIRAAGEPIGWFPLTVTKRSYLSLAQLSNPMISVTSKESIAKVSLNDIAGGFLIDCDSYAEFSFGVVLQELIAGPKTVGKFGDGVDIVRRVKKTISERAQWVPTSKHHKPVQDCHHVHRPEAYDEGSRAHDHQSSFARCGIASCHALAF</sequence>